<evidence type="ECO:0000313" key="22">
    <source>
        <dbReference type="EMBL" id="KAK0170206.1"/>
    </source>
</evidence>
<evidence type="ECO:0000256" key="3">
    <source>
        <dbReference type="ARBA" id="ARBA00022475"/>
    </source>
</evidence>
<keyword evidence="2" id="KW-0813">Transport</keyword>
<keyword evidence="4 18" id="KW-0812">Transmembrane</keyword>
<evidence type="ECO:0000256" key="12">
    <source>
        <dbReference type="ARBA" id="ARBA00023286"/>
    </source>
</evidence>
<dbReference type="SMART" id="SM00079">
    <property type="entry name" value="PBPe"/>
    <property type="match status" value="1"/>
</dbReference>
<evidence type="ECO:0000256" key="11">
    <source>
        <dbReference type="ARBA" id="ARBA00023257"/>
    </source>
</evidence>
<dbReference type="PRINTS" id="PR00177">
    <property type="entry name" value="NMDARECEPTOR"/>
</dbReference>
<dbReference type="SUPFAM" id="SSF53850">
    <property type="entry name" value="Periplasmic binding protein-like II"/>
    <property type="match status" value="1"/>
</dbReference>
<reference evidence="22" key="2">
    <citation type="submission" date="2023-03" db="EMBL/GenBank/DDBJ databases">
        <authorList>
            <person name="Inwood S.N."/>
            <person name="Skelly J.G."/>
            <person name="Guhlin J."/>
            <person name="Harrop T.W.R."/>
            <person name="Goldson S.G."/>
            <person name="Dearden P.K."/>
        </authorList>
    </citation>
    <scope>NUCLEOTIDE SEQUENCE</scope>
    <source>
        <strain evidence="22">Irish</strain>
        <tissue evidence="22">Whole body</tissue>
    </source>
</reference>
<feature type="binding site" evidence="15">
    <location>
        <position position="667"/>
    </location>
    <ligand>
        <name>L-glutamate</name>
        <dbReference type="ChEBI" id="CHEBI:29985"/>
    </ligand>
</feature>
<feature type="binding site" evidence="15">
    <location>
        <position position="496"/>
    </location>
    <ligand>
        <name>L-glutamate</name>
        <dbReference type="ChEBI" id="CHEBI:29985"/>
    </ligand>
</feature>
<feature type="signal peptide" evidence="19">
    <location>
        <begin position="1"/>
        <end position="22"/>
    </location>
</feature>
<keyword evidence="11" id="KW-0628">Postsynaptic cell membrane</keyword>
<dbReference type="Pfam" id="PF10613">
    <property type="entry name" value="Lig_chan-Glu_bd"/>
    <property type="match status" value="1"/>
</dbReference>
<dbReference type="InterPro" id="IPR001828">
    <property type="entry name" value="ANF_lig-bd_rcpt"/>
</dbReference>
<dbReference type="FunFam" id="3.40.190.10:FF:000178">
    <property type="entry name" value="Glutamate receptor subunit"/>
    <property type="match status" value="1"/>
</dbReference>
<comment type="caution">
    <text evidence="22">The sequence shown here is derived from an EMBL/GenBank/DDBJ whole genome shotgun (WGS) entry which is preliminary data.</text>
</comment>
<evidence type="ECO:0000256" key="5">
    <source>
        <dbReference type="ARBA" id="ARBA00022989"/>
    </source>
</evidence>
<keyword evidence="17" id="KW-1015">Disulfide bond</keyword>
<keyword evidence="7" id="KW-0406">Ion transport</keyword>
<gene>
    <name evidence="22" type="ORF">PV328_010795</name>
</gene>
<feature type="transmembrane region" description="Helical" evidence="18">
    <location>
        <begin position="618"/>
        <end position="637"/>
    </location>
</feature>
<evidence type="ECO:0000256" key="19">
    <source>
        <dbReference type="SAM" id="SignalP"/>
    </source>
</evidence>
<keyword evidence="10" id="KW-0325">Glycoprotein</keyword>
<evidence type="ECO:0000256" key="10">
    <source>
        <dbReference type="ARBA" id="ARBA00023180"/>
    </source>
</evidence>
<evidence type="ECO:0000256" key="1">
    <source>
        <dbReference type="ARBA" id="ARBA00008685"/>
    </source>
</evidence>
<reference evidence="22" key="1">
    <citation type="journal article" date="2023" name="bioRxiv">
        <title>Scaffold-level genome assemblies of two parasitoid biocontrol wasps reveal the parthenogenesis mechanism and an associated novel virus.</title>
        <authorList>
            <person name="Inwood S."/>
            <person name="Skelly J."/>
            <person name="Guhlin J."/>
            <person name="Harrop T."/>
            <person name="Goldson S."/>
            <person name="Dearden P."/>
        </authorList>
    </citation>
    <scope>NUCLEOTIDE SEQUENCE</scope>
    <source>
        <strain evidence="22">Irish</strain>
        <tissue evidence="22">Whole body</tissue>
    </source>
</reference>
<evidence type="ECO:0000256" key="16">
    <source>
        <dbReference type="PIRSR" id="PIRSR601508-2"/>
    </source>
</evidence>
<keyword evidence="9" id="KW-0675">Receptor</keyword>
<dbReference type="InterPro" id="IPR028082">
    <property type="entry name" value="Peripla_BP_I"/>
</dbReference>
<dbReference type="InterPro" id="IPR001320">
    <property type="entry name" value="Iontro_rcpt_C"/>
</dbReference>
<evidence type="ECO:0000256" key="18">
    <source>
        <dbReference type="SAM" id="Phobius"/>
    </source>
</evidence>
<dbReference type="EMBL" id="JAQQBS010000004">
    <property type="protein sequence ID" value="KAK0170206.1"/>
    <property type="molecule type" value="Genomic_DNA"/>
</dbReference>
<feature type="binding site" evidence="15">
    <location>
        <position position="668"/>
    </location>
    <ligand>
        <name>L-glutamate</name>
        <dbReference type="ChEBI" id="CHEBI:29985"/>
    </ligand>
</feature>
<dbReference type="SUPFAM" id="SSF53822">
    <property type="entry name" value="Periplasmic binding protein-like I"/>
    <property type="match status" value="1"/>
</dbReference>
<evidence type="ECO:0000313" key="23">
    <source>
        <dbReference type="Proteomes" id="UP001168990"/>
    </source>
</evidence>
<evidence type="ECO:0000256" key="2">
    <source>
        <dbReference type="ARBA" id="ARBA00022448"/>
    </source>
</evidence>
<keyword evidence="6" id="KW-0770">Synapse</keyword>
<dbReference type="GO" id="GO:0015276">
    <property type="term" value="F:ligand-gated monoatomic ion channel activity"/>
    <property type="evidence" value="ECO:0007669"/>
    <property type="project" value="InterPro"/>
</dbReference>
<dbReference type="InterPro" id="IPR019594">
    <property type="entry name" value="Glu/Gly-bd"/>
</dbReference>
<feature type="transmembrane region" description="Helical" evidence="18">
    <location>
        <begin position="541"/>
        <end position="558"/>
    </location>
</feature>
<evidence type="ECO:0000256" key="15">
    <source>
        <dbReference type="PIRSR" id="PIRSR601508-1"/>
    </source>
</evidence>
<organism evidence="22 23">
    <name type="scientific">Microctonus aethiopoides</name>
    <dbReference type="NCBI Taxonomy" id="144406"/>
    <lineage>
        <taxon>Eukaryota</taxon>
        <taxon>Metazoa</taxon>
        <taxon>Ecdysozoa</taxon>
        <taxon>Arthropoda</taxon>
        <taxon>Hexapoda</taxon>
        <taxon>Insecta</taxon>
        <taxon>Pterygota</taxon>
        <taxon>Neoptera</taxon>
        <taxon>Endopterygota</taxon>
        <taxon>Hymenoptera</taxon>
        <taxon>Apocrita</taxon>
        <taxon>Ichneumonoidea</taxon>
        <taxon>Braconidae</taxon>
        <taxon>Euphorinae</taxon>
        <taxon>Microctonus</taxon>
    </lineage>
</organism>
<keyword evidence="23" id="KW-1185">Reference proteome</keyword>
<evidence type="ECO:0000256" key="4">
    <source>
        <dbReference type="ARBA" id="ARBA00022692"/>
    </source>
</evidence>
<dbReference type="CDD" id="cd06382">
    <property type="entry name" value="PBP1_iGluR_Kainate"/>
    <property type="match status" value="1"/>
</dbReference>
<feature type="domain" description="Ionotropic glutamate receptor C-terminal" evidence="20">
    <location>
        <begin position="420"/>
        <end position="781"/>
    </location>
</feature>
<dbReference type="SMART" id="SM00918">
    <property type="entry name" value="Lig_chan-Glu_bd"/>
    <property type="match status" value="1"/>
</dbReference>
<feature type="binding site" evidence="15">
    <location>
        <position position="718"/>
    </location>
    <ligand>
        <name>L-glutamate</name>
        <dbReference type="ChEBI" id="CHEBI:29985"/>
    </ligand>
</feature>
<dbReference type="Pfam" id="PF00060">
    <property type="entry name" value="Lig_chan"/>
    <property type="match status" value="1"/>
</dbReference>
<dbReference type="InterPro" id="IPR015683">
    <property type="entry name" value="Ionotropic_Glu_rcpt"/>
</dbReference>
<dbReference type="Proteomes" id="UP001168990">
    <property type="component" value="Unassembled WGS sequence"/>
</dbReference>
<evidence type="ECO:0000256" key="14">
    <source>
        <dbReference type="ARBA" id="ARBA00034104"/>
    </source>
</evidence>
<proteinExistence type="inferred from homology"/>
<evidence type="ECO:0000256" key="17">
    <source>
        <dbReference type="PIRSR" id="PIRSR601508-3"/>
    </source>
</evidence>
<dbReference type="AlphaFoldDB" id="A0AA39FIT0"/>
<sequence length="919" mass="102839">MMKTFTIFTGLILIGIVSIGHALPRRIKIGAIFHDGDEINYEAFTKALTILKMEQIAPSFELQPVIKWINSSTDSFKTSLAACDLIEEGIAAIFGPTNPHTRGIVSSITSKFEIPHIEYAFRRTEDNKLPHTTVNVYPDSEKISQALSDLLDAMNWQQYTIIYETDNGLSRLQKSLMRHGPNNYPITIRQLKPTYDKYHQPDYRPLLKEIANSTVYNVIMDIEPGKLLTILKQAEEVKLLRDYYNYIITCLHIPSDVMLKAVNGSSANITAMQFITDDSYGLMSVESALIFDSVFLLNDALEALQARNGFNGHRQLTIEPQPLSCSDTEKYEAGHNISSLMREVASIGRATGPMKFDENNGRIFRLSFQEFHVGKAFKSGSWENGVLEVTRTQQDREASLIESIEQRMFKVITKPGEPWTIEVTDGSSRGIPIDNKRYEGYAFDLIYEISEVLKFKYEFEVIDGSYGAYNPETKQWDGLIGRLLSRDADMAVCDLTITKIRESTVDFTMPFMNLGISILFAKPENEVPELFTFLSPFSADVWIYMATAYLAVSLMLFVQARMAPDEWHNPHPCIADPEELENNFNLKNSLWLTVGSLMQQGSDILPTAPSIRMVASMWWFFVLIMVSSYTANLAAFLTEKKMGATISNVEELAAQTKIKYGAIRGGSTAAFFLGSNVSMYQKMGQVMSESKPDVLTSSNTEGVERVAKGKRTYAFFMESTSIEYNVKRNCDLMQVGSLLDNKGYGIAVPPNSPYRTQLSGAILHLQEKGVLRELKDKWWARGGKNCSETDPEADTGALTVGHVGGVFLVLIFGSVLSLIIAIFEFIWNVRKVAVEEKITPSEAFIAELKFAVNVWAVTKPIKISHSSNGSKSSTSDSGFTRAASTARSIVGSFLRLDIIDKIDKDKENTSADKSNNLRM</sequence>
<evidence type="ECO:0000256" key="6">
    <source>
        <dbReference type="ARBA" id="ARBA00023018"/>
    </source>
</evidence>
<dbReference type="Gene3D" id="3.40.50.2300">
    <property type="match status" value="2"/>
</dbReference>
<dbReference type="FunFam" id="1.10.287.70:FF:000010">
    <property type="entry name" value="Putative glutamate receptor ionotropic kainate 1"/>
    <property type="match status" value="1"/>
</dbReference>
<dbReference type="Gene3D" id="3.40.190.10">
    <property type="entry name" value="Periplasmic binding protein-like II"/>
    <property type="match status" value="1"/>
</dbReference>
<dbReference type="Gene3D" id="1.10.287.70">
    <property type="match status" value="1"/>
</dbReference>
<keyword evidence="8 18" id="KW-0472">Membrane</keyword>
<evidence type="ECO:0000259" key="21">
    <source>
        <dbReference type="SMART" id="SM00918"/>
    </source>
</evidence>
<feature type="transmembrane region" description="Helical" evidence="18">
    <location>
        <begin position="805"/>
        <end position="827"/>
    </location>
</feature>
<evidence type="ECO:0000256" key="8">
    <source>
        <dbReference type="ARBA" id="ARBA00023136"/>
    </source>
</evidence>
<dbReference type="GO" id="GO:0045211">
    <property type="term" value="C:postsynaptic membrane"/>
    <property type="evidence" value="ECO:0007669"/>
    <property type="project" value="UniProtKB-SubCell"/>
</dbReference>
<dbReference type="GO" id="GO:0038023">
    <property type="term" value="F:signaling receptor activity"/>
    <property type="evidence" value="ECO:0007669"/>
    <property type="project" value="InterPro"/>
</dbReference>
<keyword evidence="5 18" id="KW-1133">Transmembrane helix</keyword>
<keyword evidence="12" id="KW-1071">Ligand-gated ion channel</keyword>
<evidence type="ECO:0000256" key="9">
    <source>
        <dbReference type="ARBA" id="ARBA00023170"/>
    </source>
</evidence>
<feature type="chain" id="PRO_5041318482" evidence="19">
    <location>
        <begin position="23"/>
        <end position="919"/>
    </location>
</feature>
<feature type="binding site" evidence="15">
    <location>
        <position position="501"/>
    </location>
    <ligand>
        <name>L-glutamate</name>
        <dbReference type="ChEBI" id="CHEBI:29985"/>
    </ligand>
</feature>
<feature type="disulfide bond" evidence="17">
    <location>
        <begin position="730"/>
        <end position="786"/>
    </location>
</feature>
<evidence type="ECO:0000256" key="7">
    <source>
        <dbReference type="ARBA" id="ARBA00023065"/>
    </source>
</evidence>
<comment type="similarity">
    <text evidence="1">Belongs to the glutamate-gated ion channel (TC 1.A.10.1) family.</text>
</comment>
<evidence type="ECO:0000256" key="13">
    <source>
        <dbReference type="ARBA" id="ARBA00023303"/>
    </source>
</evidence>
<evidence type="ECO:0000259" key="20">
    <source>
        <dbReference type="SMART" id="SM00079"/>
    </source>
</evidence>
<dbReference type="InterPro" id="IPR001508">
    <property type="entry name" value="Iono_Glu_rcpt_met"/>
</dbReference>
<dbReference type="Pfam" id="PF01094">
    <property type="entry name" value="ANF_receptor"/>
    <property type="match status" value="1"/>
</dbReference>
<accession>A0AA39FIT0</accession>
<dbReference type="PANTHER" id="PTHR18966">
    <property type="entry name" value="IONOTROPIC GLUTAMATE RECEPTOR"/>
    <property type="match status" value="1"/>
</dbReference>
<dbReference type="FunFam" id="3.40.190.10:FF:000061">
    <property type="entry name" value="Glutamate receptor, ionotropic kainate"/>
    <property type="match status" value="1"/>
</dbReference>
<comment type="subcellular location">
    <subcellularLocation>
        <location evidence="14">Postsynaptic cell membrane</location>
        <topology evidence="14">Multi-pass membrane protein</topology>
    </subcellularLocation>
</comment>
<keyword evidence="19" id="KW-0732">Signal</keyword>
<keyword evidence="3" id="KW-1003">Cell membrane</keyword>
<keyword evidence="13" id="KW-0407">Ion channel</keyword>
<protein>
    <submittedName>
        <fullName evidence="22">Uncharacterized protein</fullName>
    </submittedName>
</protein>
<feature type="domain" description="Ionotropic glutamate receptor L-glutamate and glycine-binding" evidence="21">
    <location>
        <begin position="418"/>
        <end position="485"/>
    </location>
</feature>
<name>A0AA39FIT0_9HYME</name>
<feature type="site" description="Crucial to convey clamshell closure to channel opening" evidence="16">
    <location>
        <position position="646"/>
    </location>
</feature>